<proteinExistence type="predicted"/>
<name>X1CUL9_9ZZZZ</name>
<protein>
    <submittedName>
        <fullName evidence="1">Uncharacterized protein</fullName>
    </submittedName>
</protein>
<dbReference type="EMBL" id="BART01014371">
    <property type="protein sequence ID" value="GAG87891.1"/>
    <property type="molecule type" value="Genomic_DNA"/>
</dbReference>
<organism evidence="1">
    <name type="scientific">marine sediment metagenome</name>
    <dbReference type="NCBI Taxonomy" id="412755"/>
    <lineage>
        <taxon>unclassified sequences</taxon>
        <taxon>metagenomes</taxon>
        <taxon>ecological metagenomes</taxon>
    </lineage>
</organism>
<feature type="non-terminal residue" evidence="1">
    <location>
        <position position="142"/>
    </location>
</feature>
<sequence length="142" mass="16367">MSLIGQDGNIVLAATTDWDYDFDSTTATQQVISSESGFFTTWNSSDNTDMHVDTTHKRSNDKSYRVNRDSGSTGYMYLNSTIDTDSNFIVNTSFWIYFEDGDTLDQHVMSFEMYDKDDILLWQFYVFGNVSALKLKYYDHNG</sequence>
<reference evidence="1" key="1">
    <citation type="journal article" date="2014" name="Front. Microbiol.">
        <title>High frequency of phylogenetically diverse reductive dehalogenase-homologous genes in deep subseafloor sedimentary metagenomes.</title>
        <authorList>
            <person name="Kawai M."/>
            <person name="Futagami T."/>
            <person name="Toyoda A."/>
            <person name="Takaki Y."/>
            <person name="Nishi S."/>
            <person name="Hori S."/>
            <person name="Arai W."/>
            <person name="Tsubouchi T."/>
            <person name="Morono Y."/>
            <person name="Uchiyama I."/>
            <person name="Ito T."/>
            <person name="Fujiyama A."/>
            <person name="Inagaki F."/>
            <person name="Takami H."/>
        </authorList>
    </citation>
    <scope>NUCLEOTIDE SEQUENCE</scope>
    <source>
        <strain evidence="1">Expedition CK06-06</strain>
    </source>
</reference>
<accession>X1CUL9</accession>
<gene>
    <name evidence="1" type="ORF">S01H4_28723</name>
</gene>
<dbReference type="AlphaFoldDB" id="X1CUL9"/>
<evidence type="ECO:0000313" key="1">
    <source>
        <dbReference type="EMBL" id="GAG87891.1"/>
    </source>
</evidence>
<comment type="caution">
    <text evidence="1">The sequence shown here is derived from an EMBL/GenBank/DDBJ whole genome shotgun (WGS) entry which is preliminary data.</text>
</comment>